<dbReference type="InterPro" id="IPR005119">
    <property type="entry name" value="LysR_subst-bd"/>
</dbReference>
<evidence type="ECO:0000256" key="2">
    <source>
        <dbReference type="ARBA" id="ARBA00023015"/>
    </source>
</evidence>
<dbReference type="InterPro" id="IPR036388">
    <property type="entry name" value="WH-like_DNA-bd_sf"/>
</dbReference>
<dbReference type="SUPFAM" id="SSF46785">
    <property type="entry name" value="Winged helix' DNA-binding domain"/>
    <property type="match status" value="1"/>
</dbReference>
<gene>
    <name evidence="7" type="ORF">ACFSCT_06700</name>
</gene>
<reference evidence="8" key="1">
    <citation type="journal article" date="2019" name="Int. J. Syst. Evol. Microbiol.">
        <title>The Global Catalogue of Microorganisms (GCM) 10K type strain sequencing project: providing services to taxonomists for standard genome sequencing and annotation.</title>
        <authorList>
            <consortium name="The Broad Institute Genomics Platform"/>
            <consortium name="The Broad Institute Genome Sequencing Center for Infectious Disease"/>
            <person name="Wu L."/>
            <person name="Ma J."/>
        </authorList>
    </citation>
    <scope>NUCLEOTIDE SEQUENCE [LARGE SCALE GENOMIC DNA]</scope>
    <source>
        <strain evidence="8">CCUG 56029</strain>
    </source>
</reference>
<name>A0ABW4R6V1_9RHOB</name>
<feature type="compositionally biased region" description="Gly residues" evidence="5">
    <location>
        <begin position="299"/>
        <end position="308"/>
    </location>
</feature>
<keyword evidence="4" id="KW-0804">Transcription</keyword>
<dbReference type="InterPro" id="IPR000847">
    <property type="entry name" value="LysR_HTH_N"/>
</dbReference>
<comment type="caution">
    <text evidence="7">The sequence shown here is derived from an EMBL/GenBank/DDBJ whole genome shotgun (WGS) entry which is preliminary data.</text>
</comment>
<dbReference type="RefSeq" id="WP_379141231.1">
    <property type="nucleotide sequence ID" value="NZ_JBHUEN010000018.1"/>
</dbReference>
<dbReference type="SUPFAM" id="SSF53850">
    <property type="entry name" value="Periplasmic binding protein-like II"/>
    <property type="match status" value="1"/>
</dbReference>
<dbReference type="PANTHER" id="PTHR30427:SF1">
    <property type="entry name" value="TRANSCRIPTIONAL ACTIVATOR PROTEIN LYSR"/>
    <property type="match status" value="1"/>
</dbReference>
<sequence>MDLELLRTYKAIAETGSTIGAAERLGLSQSAVSRRLAQLEQVLNLPLFLRDRGRLIPTRESRHIEAQMLLLVDQGDRLAARAAELRSGNAAQIALRVAVPISLMQSLIPQILTEFLAKHDRVQVELHFGAYDTIERMLIDERAEIGFLRMPIQRPGLRSLPVIKAPTVVVMPHDHPLAAKPVVSPQELSRVPLILLGRMRAPRREIDELFFDKGLRPNVRLEVHSVMAACALAAQGLGVTLVNGLMAEDFRHLPIAIRPLNEAIVHRFAFATNEAMPMSAAAEAFIAIASRHLHAALKRGGGGAGQGARQGARQGAGDAGASQA</sequence>
<dbReference type="Gene3D" id="1.10.10.10">
    <property type="entry name" value="Winged helix-like DNA-binding domain superfamily/Winged helix DNA-binding domain"/>
    <property type="match status" value="1"/>
</dbReference>
<dbReference type="Proteomes" id="UP001597213">
    <property type="component" value="Unassembled WGS sequence"/>
</dbReference>
<keyword evidence="2" id="KW-0805">Transcription regulation</keyword>
<protein>
    <submittedName>
        <fullName evidence="7">LysR family transcriptional regulator</fullName>
    </submittedName>
</protein>
<dbReference type="InterPro" id="IPR036390">
    <property type="entry name" value="WH_DNA-bd_sf"/>
</dbReference>
<evidence type="ECO:0000256" key="5">
    <source>
        <dbReference type="SAM" id="MobiDB-lite"/>
    </source>
</evidence>
<feature type="compositionally biased region" description="Low complexity" evidence="5">
    <location>
        <begin position="309"/>
        <end position="324"/>
    </location>
</feature>
<evidence type="ECO:0000256" key="1">
    <source>
        <dbReference type="ARBA" id="ARBA00009437"/>
    </source>
</evidence>
<dbReference type="EMBL" id="JBHUEN010000018">
    <property type="protein sequence ID" value="MFD1881403.1"/>
    <property type="molecule type" value="Genomic_DNA"/>
</dbReference>
<evidence type="ECO:0000313" key="7">
    <source>
        <dbReference type="EMBL" id="MFD1881403.1"/>
    </source>
</evidence>
<evidence type="ECO:0000313" key="8">
    <source>
        <dbReference type="Proteomes" id="UP001597213"/>
    </source>
</evidence>
<keyword evidence="8" id="KW-1185">Reference proteome</keyword>
<organism evidence="7 8">
    <name type="scientific">Paracoccus pacificus</name>
    <dbReference type="NCBI Taxonomy" id="1463598"/>
    <lineage>
        <taxon>Bacteria</taxon>
        <taxon>Pseudomonadati</taxon>
        <taxon>Pseudomonadota</taxon>
        <taxon>Alphaproteobacteria</taxon>
        <taxon>Rhodobacterales</taxon>
        <taxon>Paracoccaceae</taxon>
        <taxon>Paracoccus</taxon>
    </lineage>
</organism>
<dbReference type="Gene3D" id="3.40.190.290">
    <property type="match status" value="1"/>
</dbReference>
<dbReference type="PRINTS" id="PR00039">
    <property type="entry name" value="HTHLYSR"/>
</dbReference>
<proteinExistence type="inferred from homology"/>
<feature type="region of interest" description="Disordered" evidence="5">
    <location>
        <begin position="299"/>
        <end position="324"/>
    </location>
</feature>
<evidence type="ECO:0000256" key="4">
    <source>
        <dbReference type="ARBA" id="ARBA00023163"/>
    </source>
</evidence>
<dbReference type="Pfam" id="PF03466">
    <property type="entry name" value="LysR_substrate"/>
    <property type="match status" value="1"/>
</dbReference>
<dbReference type="PANTHER" id="PTHR30427">
    <property type="entry name" value="TRANSCRIPTIONAL ACTIVATOR PROTEIN LYSR"/>
    <property type="match status" value="1"/>
</dbReference>
<feature type="domain" description="HTH lysR-type" evidence="6">
    <location>
        <begin position="1"/>
        <end position="58"/>
    </location>
</feature>
<accession>A0ABW4R6V1</accession>
<keyword evidence="3" id="KW-0238">DNA-binding</keyword>
<dbReference type="Pfam" id="PF00126">
    <property type="entry name" value="HTH_1"/>
    <property type="match status" value="1"/>
</dbReference>
<dbReference type="PROSITE" id="PS50931">
    <property type="entry name" value="HTH_LYSR"/>
    <property type="match status" value="1"/>
</dbReference>
<comment type="similarity">
    <text evidence="1">Belongs to the LysR transcriptional regulatory family.</text>
</comment>
<evidence type="ECO:0000259" key="6">
    <source>
        <dbReference type="PROSITE" id="PS50931"/>
    </source>
</evidence>
<evidence type="ECO:0000256" key="3">
    <source>
        <dbReference type="ARBA" id="ARBA00023125"/>
    </source>
</evidence>